<organism evidence="3 4">
    <name type="scientific">Bradyrhizobium canariense</name>
    <dbReference type="NCBI Taxonomy" id="255045"/>
    <lineage>
        <taxon>Bacteria</taxon>
        <taxon>Pseudomonadati</taxon>
        <taxon>Pseudomonadota</taxon>
        <taxon>Alphaproteobacteria</taxon>
        <taxon>Hyphomicrobiales</taxon>
        <taxon>Nitrobacteraceae</taxon>
        <taxon>Bradyrhizobium</taxon>
    </lineage>
</organism>
<dbReference type="GO" id="GO:0016020">
    <property type="term" value="C:membrane"/>
    <property type="evidence" value="ECO:0007669"/>
    <property type="project" value="InterPro"/>
</dbReference>
<name>A0A1H1UKH1_9BRAD</name>
<reference evidence="4" key="1">
    <citation type="submission" date="2016-10" db="EMBL/GenBank/DDBJ databases">
        <authorList>
            <person name="Varghese N."/>
            <person name="Submissions S."/>
        </authorList>
    </citation>
    <scope>NUCLEOTIDE SEQUENCE [LARGE SCALE GENOMIC DNA]</scope>
    <source>
        <strain evidence="4">GAS369</strain>
    </source>
</reference>
<keyword evidence="2" id="KW-0732">Signal</keyword>
<feature type="region of interest" description="Disordered" evidence="1">
    <location>
        <begin position="67"/>
        <end position="89"/>
    </location>
</feature>
<feature type="signal peptide" evidence="2">
    <location>
        <begin position="1"/>
        <end position="24"/>
    </location>
</feature>
<accession>A0A1H1UKH1</accession>
<dbReference type="AlphaFoldDB" id="A0A1H1UKH1"/>
<dbReference type="PANTHER" id="PTHR46145:SF4">
    <property type="entry name" value="HEPARANASE"/>
    <property type="match status" value="1"/>
</dbReference>
<evidence type="ECO:0000313" key="3">
    <source>
        <dbReference type="EMBL" id="SDS72953.1"/>
    </source>
</evidence>
<dbReference type="GO" id="GO:0016798">
    <property type="term" value="F:hydrolase activity, acting on glycosyl bonds"/>
    <property type="evidence" value="ECO:0007669"/>
    <property type="project" value="InterPro"/>
</dbReference>
<gene>
    <name evidence="3" type="ORF">SAMN05444158_2996</name>
</gene>
<dbReference type="Gene3D" id="3.20.20.80">
    <property type="entry name" value="Glycosidases"/>
    <property type="match status" value="1"/>
</dbReference>
<dbReference type="InterPro" id="IPR005199">
    <property type="entry name" value="Glyco_hydro_79"/>
</dbReference>
<proteinExistence type="predicted"/>
<dbReference type="Pfam" id="PF03662">
    <property type="entry name" value="Glyco_hydro_79n"/>
    <property type="match status" value="1"/>
</dbReference>
<feature type="chain" id="PRO_5009262262" evidence="2">
    <location>
        <begin position="25"/>
        <end position="513"/>
    </location>
</feature>
<dbReference type="PANTHER" id="PTHR46145">
    <property type="entry name" value="HEPARANASE"/>
    <property type="match status" value="1"/>
</dbReference>
<dbReference type="SUPFAM" id="SSF51445">
    <property type="entry name" value="(Trans)glycosidases"/>
    <property type="match status" value="1"/>
</dbReference>
<dbReference type="RefSeq" id="WP_244549088.1">
    <property type="nucleotide sequence ID" value="NZ_LT629750.1"/>
</dbReference>
<keyword evidence="4" id="KW-1185">Reference proteome</keyword>
<dbReference type="InterPro" id="IPR017853">
    <property type="entry name" value="GH"/>
</dbReference>
<evidence type="ECO:0000256" key="2">
    <source>
        <dbReference type="SAM" id="SignalP"/>
    </source>
</evidence>
<protein>
    <submittedName>
        <fullName evidence="3">Glycosyl hydrolase family 79, N-terminal domain</fullName>
    </submittedName>
</protein>
<evidence type="ECO:0000256" key="1">
    <source>
        <dbReference type="SAM" id="MobiDB-lite"/>
    </source>
</evidence>
<dbReference type="Proteomes" id="UP000243904">
    <property type="component" value="Chromosome I"/>
</dbReference>
<evidence type="ECO:0000313" key="4">
    <source>
        <dbReference type="Proteomes" id="UP000243904"/>
    </source>
</evidence>
<sequence>MSHRIAAALCGCIASVWLAVPAFSATFADPPRIDPANLPRVGTIDERFQSYNIEMVEITGGRFWRPYRSRPDAEPTPPHPGSNTPEGMDAHLFRYRPPIDLTNTRLRMLAAALGPAYVRVSGTWANTTYFADSDEPPSLSPPGFKAVLSREQWLHVVRFSQSVNAQIVMSFAIGAGNRDATGVWTPDQAQRLLAYTHSIGGKIAAAEFMNEPNLAAMGGAPAGYDAAAYGRDFKLFYSFMKRASPDTMILGPGAVGATPAASDFLAASGHDLDALSYHYYKTVSERCGGKSVPETTLSEDWLSGTDHVLSFYRALRDRFEPGKPIWLTETADAACGGNPWAATFLDTFRYLDQLGRLARAGVQVVMHNTLAASDYGLIDEKSLQPRPNYWGALLWRRLMGTIVLASAVSFQSSLHVYAHCLRGAPGGVSLLVINTDRNASHALVLSTAAERYSLGATGLGDSDVKLNGSTLRLNVGDELPNIASEPVAAGMVTFDPGTITFLAIPVAANNACR</sequence>
<keyword evidence="3" id="KW-0378">Hydrolase</keyword>
<dbReference type="EMBL" id="LT629750">
    <property type="protein sequence ID" value="SDS72953.1"/>
    <property type="molecule type" value="Genomic_DNA"/>
</dbReference>